<dbReference type="AlphaFoldDB" id="A0A7J7MX01"/>
<dbReference type="GO" id="GO:0004029">
    <property type="term" value="F:aldehyde dehydrogenase (NAD+) activity"/>
    <property type="evidence" value="ECO:0007669"/>
    <property type="project" value="TreeGrafter"/>
</dbReference>
<dbReference type="GO" id="GO:0006081">
    <property type="term" value="P:aldehyde metabolic process"/>
    <property type="evidence" value="ECO:0007669"/>
    <property type="project" value="InterPro"/>
</dbReference>
<dbReference type="Pfam" id="PF00171">
    <property type="entry name" value="Aldedh"/>
    <property type="match status" value="1"/>
</dbReference>
<keyword evidence="5" id="KW-1185">Reference proteome</keyword>
<dbReference type="InterPro" id="IPR015590">
    <property type="entry name" value="Aldehyde_DH_dom"/>
</dbReference>
<dbReference type="PANTHER" id="PTHR43570">
    <property type="entry name" value="ALDEHYDE DEHYDROGENASE"/>
    <property type="match status" value="1"/>
</dbReference>
<dbReference type="Gene3D" id="3.40.309.10">
    <property type="entry name" value="Aldehyde Dehydrogenase, Chain A, domain 2"/>
    <property type="match status" value="1"/>
</dbReference>
<evidence type="ECO:0000256" key="1">
    <source>
        <dbReference type="ARBA" id="ARBA00009986"/>
    </source>
</evidence>
<evidence type="ECO:0000256" key="2">
    <source>
        <dbReference type="ARBA" id="ARBA00023002"/>
    </source>
</evidence>
<dbReference type="InterPro" id="IPR016161">
    <property type="entry name" value="Ald_DH/histidinol_DH"/>
</dbReference>
<evidence type="ECO:0000259" key="3">
    <source>
        <dbReference type="Pfam" id="PF00171"/>
    </source>
</evidence>
<sequence length="170" mass="18995">MIPSYMDDKVVMVVEGGARVGKQLLDQKWDKIFFTGSPRVGRIAMSIAVKHLTPITLELGGKCPVVIDSRLSPSQMHVVVKRIEGGKWGFCSGQACIGIDYLLVEDKFTLSLIELMKKTFQRFHGYNPKEPKNMARIMINHYFERLSGLLQDPVATASIVNGGLLNLEKM</sequence>
<feature type="domain" description="Aldehyde dehydrogenase" evidence="3">
    <location>
        <begin position="7"/>
        <end position="163"/>
    </location>
</feature>
<dbReference type="SUPFAM" id="SSF53720">
    <property type="entry name" value="ALDH-like"/>
    <property type="match status" value="1"/>
</dbReference>
<dbReference type="InterPro" id="IPR016162">
    <property type="entry name" value="Ald_DH_N"/>
</dbReference>
<reference evidence="4 5" key="1">
    <citation type="journal article" date="2020" name="IScience">
        <title>Genome Sequencing of the Endangered Kingdonia uniflora (Circaeasteraceae, Ranunculales) Reveals Potential Mechanisms of Evolutionary Specialization.</title>
        <authorList>
            <person name="Sun Y."/>
            <person name="Deng T."/>
            <person name="Zhang A."/>
            <person name="Moore M.J."/>
            <person name="Landis J.B."/>
            <person name="Lin N."/>
            <person name="Zhang H."/>
            <person name="Zhang X."/>
            <person name="Huang J."/>
            <person name="Zhang X."/>
            <person name="Sun H."/>
            <person name="Wang H."/>
        </authorList>
    </citation>
    <scope>NUCLEOTIDE SEQUENCE [LARGE SCALE GENOMIC DNA]</scope>
    <source>
        <strain evidence="4">TB1705</strain>
        <tissue evidence="4">Leaf</tissue>
    </source>
</reference>
<dbReference type="PANTHER" id="PTHR43570:SF17">
    <property type="entry name" value="ALDEHYDE DEHYDROGENASE FAMILY 3 MEMBER F1"/>
    <property type="match status" value="1"/>
</dbReference>
<dbReference type="GO" id="GO:0005737">
    <property type="term" value="C:cytoplasm"/>
    <property type="evidence" value="ECO:0007669"/>
    <property type="project" value="TreeGrafter"/>
</dbReference>
<gene>
    <name evidence="4" type="ORF">GIB67_032118</name>
</gene>
<protein>
    <recommendedName>
        <fullName evidence="3">Aldehyde dehydrogenase domain-containing protein</fullName>
    </recommendedName>
</protein>
<dbReference type="Proteomes" id="UP000541444">
    <property type="component" value="Unassembled WGS sequence"/>
</dbReference>
<dbReference type="EMBL" id="JACGCM010001193">
    <property type="protein sequence ID" value="KAF6159347.1"/>
    <property type="molecule type" value="Genomic_DNA"/>
</dbReference>
<name>A0A7J7MX01_9MAGN</name>
<dbReference type="InterPro" id="IPR016163">
    <property type="entry name" value="Ald_DH_C"/>
</dbReference>
<dbReference type="Gene3D" id="3.40.605.10">
    <property type="entry name" value="Aldehyde Dehydrogenase, Chain A, domain 1"/>
    <property type="match status" value="1"/>
</dbReference>
<evidence type="ECO:0000313" key="4">
    <source>
        <dbReference type="EMBL" id="KAF6159347.1"/>
    </source>
</evidence>
<organism evidence="4 5">
    <name type="scientific">Kingdonia uniflora</name>
    <dbReference type="NCBI Taxonomy" id="39325"/>
    <lineage>
        <taxon>Eukaryota</taxon>
        <taxon>Viridiplantae</taxon>
        <taxon>Streptophyta</taxon>
        <taxon>Embryophyta</taxon>
        <taxon>Tracheophyta</taxon>
        <taxon>Spermatophyta</taxon>
        <taxon>Magnoliopsida</taxon>
        <taxon>Ranunculales</taxon>
        <taxon>Circaeasteraceae</taxon>
        <taxon>Kingdonia</taxon>
    </lineage>
</organism>
<keyword evidence="2" id="KW-0560">Oxidoreductase</keyword>
<dbReference type="OrthoDB" id="440325at2759"/>
<comment type="similarity">
    <text evidence="1">Belongs to the aldehyde dehydrogenase family.</text>
</comment>
<evidence type="ECO:0000313" key="5">
    <source>
        <dbReference type="Proteomes" id="UP000541444"/>
    </source>
</evidence>
<proteinExistence type="inferred from homology"/>
<accession>A0A7J7MX01</accession>
<comment type="caution">
    <text evidence="4">The sequence shown here is derived from an EMBL/GenBank/DDBJ whole genome shotgun (WGS) entry which is preliminary data.</text>
</comment>
<dbReference type="InterPro" id="IPR012394">
    <property type="entry name" value="Aldehyde_DH_NAD(P)"/>
</dbReference>